<dbReference type="AlphaFoldDB" id="A0A914VFI0"/>
<accession>A0A914VFI0</accession>
<dbReference type="Proteomes" id="UP000887566">
    <property type="component" value="Unplaced"/>
</dbReference>
<evidence type="ECO:0000313" key="2">
    <source>
        <dbReference type="WBParaSite" id="PSAMB.scaffold1916size26728.g15629.t1"/>
    </source>
</evidence>
<proteinExistence type="predicted"/>
<sequence>MHTKPCENFYIFNARAVSGKVFALGVRLIYLYLTFLKVANRPEEQQCFKQLPPLLKLELRTHFKLLVYRMKPF</sequence>
<reference evidence="2" key="1">
    <citation type="submission" date="2022-11" db="UniProtKB">
        <authorList>
            <consortium name="WormBaseParasite"/>
        </authorList>
    </citation>
    <scope>IDENTIFICATION</scope>
</reference>
<protein>
    <submittedName>
        <fullName evidence="2">Uncharacterized protein</fullName>
    </submittedName>
</protein>
<keyword evidence="1" id="KW-1185">Reference proteome</keyword>
<evidence type="ECO:0000313" key="1">
    <source>
        <dbReference type="Proteomes" id="UP000887566"/>
    </source>
</evidence>
<organism evidence="1 2">
    <name type="scientific">Plectus sambesii</name>
    <dbReference type="NCBI Taxonomy" id="2011161"/>
    <lineage>
        <taxon>Eukaryota</taxon>
        <taxon>Metazoa</taxon>
        <taxon>Ecdysozoa</taxon>
        <taxon>Nematoda</taxon>
        <taxon>Chromadorea</taxon>
        <taxon>Plectida</taxon>
        <taxon>Plectina</taxon>
        <taxon>Plectoidea</taxon>
        <taxon>Plectidae</taxon>
        <taxon>Plectus</taxon>
    </lineage>
</organism>
<name>A0A914VFI0_9BILA</name>
<dbReference type="WBParaSite" id="PSAMB.scaffold1916size26728.g15629.t1">
    <property type="protein sequence ID" value="PSAMB.scaffold1916size26728.g15629.t1"/>
    <property type="gene ID" value="PSAMB.scaffold1916size26728.g15629"/>
</dbReference>